<comment type="caution">
    <text evidence="1">The sequence shown here is derived from an EMBL/GenBank/DDBJ whole genome shotgun (WGS) entry which is preliminary data.</text>
</comment>
<gene>
    <name evidence="1" type="ORF">CLR69_15055</name>
</gene>
<accession>A0A9X8JGP8</accession>
<keyword evidence="2" id="KW-1185">Reference proteome</keyword>
<dbReference type="AlphaFoldDB" id="A0A9X8JGP8"/>
<evidence type="ECO:0000313" key="2">
    <source>
        <dbReference type="Proteomes" id="UP001138460"/>
    </source>
</evidence>
<evidence type="ECO:0000313" key="1">
    <source>
        <dbReference type="EMBL" id="RYC41456.1"/>
    </source>
</evidence>
<protein>
    <submittedName>
        <fullName evidence="1">Uncharacterized protein</fullName>
    </submittedName>
</protein>
<dbReference type="EMBL" id="NWTM01000002">
    <property type="protein sequence ID" value="RYC41456.1"/>
    <property type="molecule type" value="Genomic_DNA"/>
</dbReference>
<proteinExistence type="predicted"/>
<sequence>MNFEGLMLENYELMEERFVAFIDILGFKEIIRGIEERNSKDDLIFMKIRSVLNFLDEETYEPNYATDLPIYEETKDGLIERELGDPRLTYISDCIIISAQPTMDGFKGLSRKIHKITADLASDGIFCRGAITKGKLFHKERVIFGSSYIRAFTLEEELAVFPRVIIDPEIMNFFSIKEGQMPLAPAFYGLDIDGFYYQRYWTWFLYPPHAGAYYSYLYRVRGHIDENLEKFKDSPRILEKYQWLDREFNSLISWWQELGLMKLTEHENILMRK</sequence>
<organism evidence="1 2">
    <name type="scientific">Pectobacterium zantedeschiae</name>
    <dbReference type="NCBI Taxonomy" id="2034769"/>
    <lineage>
        <taxon>Bacteria</taxon>
        <taxon>Pseudomonadati</taxon>
        <taxon>Pseudomonadota</taxon>
        <taxon>Gammaproteobacteria</taxon>
        <taxon>Enterobacterales</taxon>
        <taxon>Pectobacteriaceae</taxon>
        <taxon>Pectobacterium</taxon>
    </lineage>
</organism>
<name>A0A9X8JGP8_9GAMM</name>
<reference evidence="1 2" key="1">
    <citation type="journal article" date="2018" name="Syst. Appl. Microbiol.">
        <title>Pectobacterium zantedeschiae sp. nov. a new species of a soft rot pathogen isolated from Calla lily (Zantedeschia spp.).</title>
        <authorList>
            <person name="Waleron M."/>
            <person name="Misztak A."/>
            <person name="Waleron M."/>
            <person name="Franczuk M."/>
            <person name="Jonca J."/>
            <person name="Wielgomas B."/>
            <person name="Mikicinski A."/>
            <person name="Popovic T."/>
            <person name="Waleron K."/>
        </authorList>
    </citation>
    <scope>NUCLEOTIDE SEQUENCE [LARGE SCALE GENOMIC DNA]</scope>
    <source>
        <strain evidence="1 2">9M</strain>
    </source>
</reference>
<dbReference type="Proteomes" id="UP001138460">
    <property type="component" value="Unassembled WGS sequence"/>
</dbReference>